<sequence>MANPFPGAKGGSISTTDRGGSGGVTVQRESPKQSTDVETAEDLRANARFKSLVVEDNAATRLLIKRLLTQLHHDVTLCPDAASAIEAFGQDTFELAFIDCVLGDSTDGLDLCRRLRTMPKGKECVVTICTGAVQVDGLREVMKAGADDYLAKPFHADQFRVRVEVAENLALTRRRQRELESERLRLRMQLEARVRFQRRELHTKTAQLREEMSSRHQAEEQLRYDSFHDSLTGLPNRSLFLDRLGQVLKFSQRRQNYKYAVLVIGVDRFRGVNESIGHDGGDELLVQIARRLEHCLRPGDSVARLAGDEFTVLLDDVRDLSDATRVANRIQEQFDPPFLLGDVKVVISASIGIALSQPGYEEPMDVLRDADVAMSRAKALGKARYAIFDSGMQLQATRRLKLEADLHQAIERSEFVAYYQPIVSLEERRIRGFEALIRWQHPERGLLPPSEFIPIAEETGLIIPIGQWMIGEACRQLRRWEQATKEARDIEMSINVSSRQFSDPQLIDVIGEVLDQTGVNERHIRLEITESVMMDNAATITATLLQLRALDIQLGIDDFGTGYSSLSYLHHLPIDTLKIDRSFIRDLHQSRGPDHEIVRTIVSLASNLGMACVAEGVELPEQIHQIQELGCSLAQGFYFSRPVCGDIAERLLGAPLDW</sequence>
<dbReference type="Gene3D" id="3.30.70.270">
    <property type="match status" value="1"/>
</dbReference>
<dbReference type="SUPFAM" id="SSF52172">
    <property type="entry name" value="CheY-like"/>
    <property type="match status" value="1"/>
</dbReference>
<dbReference type="GO" id="GO:0000160">
    <property type="term" value="P:phosphorelay signal transduction system"/>
    <property type="evidence" value="ECO:0007669"/>
    <property type="project" value="InterPro"/>
</dbReference>
<evidence type="ECO:0000256" key="2">
    <source>
        <dbReference type="SAM" id="MobiDB-lite"/>
    </source>
</evidence>
<name>A0A518B9F4_9BACT</name>
<feature type="domain" description="GGDEF" evidence="5">
    <location>
        <begin position="257"/>
        <end position="390"/>
    </location>
</feature>
<gene>
    <name evidence="6" type="primary">cph2_2</name>
    <name evidence="6" type="ORF">Pan216_44990</name>
</gene>
<dbReference type="CDD" id="cd01949">
    <property type="entry name" value="GGDEF"/>
    <property type="match status" value="1"/>
</dbReference>
<feature type="domain" description="Response regulatory" evidence="3">
    <location>
        <begin position="50"/>
        <end position="167"/>
    </location>
</feature>
<dbReference type="FunFam" id="3.20.20.450:FF:000001">
    <property type="entry name" value="Cyclic di-GMP phosphodiesterase yahA"/>
    <property type="match status" value="1"/>
</dbReference>
<evidence type="ECO:0000259" key="5">
    <source>
        <dbReference type="PROSITE" id="PS50887"/>
    </source>
</evidence>
<evidence type="ECO:0000259" key="3">
    <source>
        <dbReference type="PROSITE" id="PS50110"/>
    </source>
</evidence>
<dbReference type="PROSITE" id="PS50883">
    <property type="entry name" value="EAL"/>
    <property type="match status" value="1"/>
</dbReference>
<dbReference type="Pfam" id="PF00072">
    <property type="entry name" value="Response_reg"/>
    <property type="match status" value="1"/>
</dbReference>
<feature type="region of interest" description="Disordered" evidence="2">
    <location>
        <begin position="1"/>
        <end position="38"/>
    </location>
</feature>
<dbReference type="InterPro" id="IPR001789">
    <property type="entry name" value="Sig_transdc_resp-reg_receiver"/>
</dbReference>
<evidence type="ECO:0000313" key="7">
    <source>
        <dbReference type="Proteomes" id="UP000317093"/>
    </source>
</evidence>
<keyword evidence="1" id="KW-0597">Phosphoprotein</keyword>
<dbReference type="InterPro" id="IPR043128">
    <property type="entry name" value="Rev_trsase/Diguanyl_cyclase"/>
</dbReference>
<feature type="modified residue" description="4-aspartylphosphate" evidence="1">
    <location>
        <position position="99"/>
    </location>
</feature>
<feature type="domain" description="EAL" evidence="4">
    <location>
        <begin position="399"/>
        <end position="656"/>
    </location>
</feature>
<keyword evidence="7" id="KW-1185">Reference proteome</keyword>
<dbReference type="Pfam" id="PF00563">
    <property type="entry name" value="EAL"/>
    <property type="match status" value="1"/>
</dbReference>
<dbReference type="CDD" id="cd01948">
    <property type="entry name" value="EAL"/>
    <property type="match status" value="1"/>
</dbReference>
<organism evidence="6 7">
    <name type="scientific">Kolteria novifilia</name>
    <dbReference type="NCBI Taxonomy" id="2527975"/>
    <lineage>
        <taxon>Bacteria</taxon>
        <taxon>Pseudomonadati</taxon>
        <taxon>Planctomycetota</taxon>
        <taxon>Planctomycetia</taxon>
        <taxon>Kolteriales</taxon>
        <taxon>Kolteriaceae</taxon>
        <taxon>Kolteria</taxon>
    </lineage>
</organism>
<dbReference type="SMART" id="SM00052">
    <property type="entry name" value="EAL"/>
    <property type="match status" value="1"/>
</dbReference>
<dbReference type="PROSITE" id="PS50887">
    <property type="entry name" value="GGDEF"/>
    <property type="match status" value="1"/>
</dbReference>
<dbReference type="SMART" id="SM00267">
    <property type="entry name" value="GGDEF"/>
    <property type="match status" value="1"/>
</dbReference>
<dbReference type="RefSeq" id="WP_419192818.1">
    <property type="nucleotide sequence ID" value="NZ_CP036279.1"/>
</dbReference>
<protein>
    <submittedName>
        <fullName evidence="6">Phytochrome-like protein cph2</fullName>
    </submittedName>
</protein>
<dbReference type="Gene3D" id="3.40.50.2300">
    <property type="match status" value="1"/>
</dbReference>
<dbReference type="InterPro" id="IPR052155">
    <property type="entry name" value="Biofilm_reg_signaling"/>
</dbReference>
<evidence type="ECO:0000256" key="1">
    <source>
        <dbReference type="PROSITE-ProRule" id="PRU00169"/>
    </source>
</evidence>
<dbReference type="Gene3D" id="3.20.20.450">
    <property type="entry name" value="EAL domain"/>
    <property type="match status" value="1"/>
</dbReference>
<dbReference type="InterPro" id="IPR035919">
    <property type="entry name" value="EAL_sf"/>
</dbReference>
<dbReference type="PANTHER" id="PTHR44757">
    <property type="entry name" value="DIGUANYLATE CYCLASE DGCP"/>
    <property type="match status" value="1"/>
</dbReference>
<accession>A0A518B9F4</accession>
<dbReference type="EMBL" id="CP036279">
    <property type="protein sequence ID" value="QDU63618.1"/>
    <property type="molecule type" value="Genomic_DNA"/>
</dbReference>
<dbReference type="PANTHER" id="PTHR44757:SF2">
    <property type="entry name" value="BIOFILM ARCHITECTURE MAINTENANCE PROTEIN MBAA"/>
    <property type="match status" value="1"/>
</dbReference>
<dbReference type="Proteomes" id="UP000317093">
    <property type="component" value="Chromosome"/>
</dbReference>
<evidence type="ECO:0000259" key="4">
    <source>
        <dbReference type="PROSITE" id="PS50883"/>
    </source>
</evidence>
<dbReference type="AlphaFoldDB" id="A0A518B9F4"/>
<dbReference type="KEGG" id="knv:Pan216_44990"/>
<dbReference type="InterPro" id="IPR001633">
    <property type="entry name" value="EAL_dom"/>
</dbReference>
<dbReference type="SMART" id="SM00448">
    <property type="entry name" value="REC"/>
    <property type="match status" value="1"/>
</dbReference>
<reference evidence="6 7" key="1">
    <citation type="submission" date="2019-02" db="EMBL/GenBank/DDBJ databases">
        <title>Deep-cultivation of Planctomycetes and their phenomic and genomic characterization uncovers novel biology.</title>
        <authorList>
            <person name="Wiegand S."/>
            <person name="Jogler M."/>
            <person name="Boedeker C."/>
            <person name="Pinto D."/>
            <person name="Vollmers J."/>
            <person name="Rivas-Marin E."/>
            <person name="Kohn T."/>
            <person name="Peeters S.H."/>
            <person name="Heuer A."/>
            <person name="Rast P."/>
            <person name="Oberbeckmann S."/>
            <person name="Bunk B."/>
            <person name="Jeske O."/>
            <person name="Meyerdierks A."/>
            <person name="Storesund J.E."/>
            <person name="Kallscheuer N."/>
            <person name="Luecker S."/>
            <person name="Lage O.M."/>
            <person name="Pohl T."/>
            <person name="Merkel B.J."/>
            <person name="Hornburger P."/>
            <person name="Mueller R.-W."/>
            <person name="Bruemmer F."/>
            <person name="Labrenz M."/>
            <person name="Spormann A.M."/>
            <person name="Op den Camp H."/>
            <person name="Overmann J."/>
            <person name="Amann R."/>
            <person name="Jetten M.S.M."/>
            <person name="Mascher T."/>
            <person name="Medema M.H."/>
            <person name="Devos D.P."/>
            <person name="Kaster A.-K."/>
            <person name="Ovreas L."/>
            <person name="Rohde M."/>
            <person name="Galperin M.Y."/>
            <person name="Jogler C."/>
        </authorList>
    </citation>
    <scope>NUCLEOTIDE SEQUENCE [LARGE SCALE GENOMIC DNA]</scope>
    <source>
        <strain evidence="6 7">Pan216</strain>
    </source>
</reference>
<dbReference type="Pfam" id="PF00990">
    <property type="entry name" value="GGDEF"/>
    <property type="match status" value="1"/>
</dbReference>
<dbReference type="InterPro" id="IPR029787">
    <property type="entry name" value="Nucleotide_cyclase"/>
</dbReference>
<dbReference type="CDD" id="cd17546">
    <property type="entry name" value="REC_hyHK_CKI1_RcsC-like"/>
    <property type="match status" value="1"/>
</dbReference>
<dbReference type="NCBIfam" id="TIGR00254">
    <property type="entry name" value="GGDEF"/>
    <property type="match status" value="1"/>
</dbReference>
<dbReference type="SUPFAM" id="SSF141868">
    <property type="entry name" value="EAL domain-like"/>
    <property type="match status" value="1"/>
</dbReference>
<proteinExistence type="predicted"/>
<evidence type="ECO:0000313" key="6">
    <source>
        <dbReference type="EMBL" id="QDU63618.1"/>
    </source>
</evidence>
<dbReference type="InterPro" id="IPR011006">
    <property type="entry name" value="CheY-like_superfamily"/>
</dbReference>
<dbReference type="SUPFAM" id="SSF55073">
    <property type="entry name" value="Nucleotide cyclase"/>
    <property type="match status" value="1"/>
</dbReference>
<dbReference type="PROSITE" id="PS50110">
    <property type="entry name" value="RESPONSE_REGULATORY"/>
    <property type="match status" value="1"/>
</dbReference>
<dbReference type="InterPro" id="IPR000160">
    <property type="entry name" value="GGDEF_dom"/>
</dbReference>